<evidence type="ECO:0000313" key="1">
    <source>
        <dbReference type="EMBL" id="MDJ1485993.1"/>
    </source>
</evidence>
<dbReference type="AlphaFoldDB" id="A0AAE3R0R4"/>
<protein>
    <submittedName>
        <fullName evidence="1">Uncharacterized protein</fullName>
    </submittedName>
</protein>
<name>A0AAE3R0R4_9BACT</name>
<comment type="caution">
    <text evidence="1">The sequence shown here is derived from an EMBL/GenBank/DDBJ whole genome shotgun (WGS) entry which is preliminary data.</text>
</comment>
<sequence length="147" mass="17077">MSQDSNNLIFLTLDKIHRLSSPKVSMWPGGNKYSYIPFLPFRFEGEAPGNLIYEKLKEVIRTFEGNIKWIMLDNKPPGKNYIIKPELAASFKLDRILRKEVVVDFLDEEAYYLLIDKAVEDIPALARHIEEKFTSTITTTHTRETLE</sequence>
<organism evidence="1 2">
    <name type="scientific">Xanthocytophaga flava</name>
    <dbReference type="NCBI Taxonomy" id="3048013"/>
    <lineage>
        <taxon>Bacteria</taxon>
        <taxon>Pseudomonadati</taxon>
        <taxon>Bacteroidota</taxon>
        <taxon>Cytophagia</taxon>
        <taxon>Cytophagales</taxon>
        <taxon>Rhodocytophagaceae</taxon>
        <taxon>Xanthocytophaga</taxon>
    </lineage>
</organism>
<accession>A0AAE3R0R4</accession>
<dbReference type="RefSeq" id="WP_313989279.1">
    <property type="nucleotide sequence ID" value="NZ_JASJOS010000026.1"/>
</dbReference>
<dbReference type="EMBL" id="JASJOS010000026">
    <property type="protein sequence ID" value="MDJ1485993.1"/>
    <property type="molecule type" value="Genomic_DNA"/>
</dbReference>
<dbReference type="Proteomes" id="UP001241110">
    <property type="component" value="Unassembled WGS sequence"/>
</dbReference>
<gene>
    <name evidence="1" type="ORF">QNI16_36265</name>
</gene>
<proteinExistence type="predicted"/>
<evidence type="ECO:0000313" key="2">
    <source>
        <dbReference type="Proteomes" id="UP001241110"/>
    </source>
</evidence>
<reference evidence="1" key="1">
    <citation type="submission" date="2023-05" db="EMBL/GenBank/DDBJ databases">
        <authorList>
            <person name="Zhang X."/>
        </authorList>
    </citation>
    <scope>NUCLEOTIDE SEQUENCE</scope>
    <source>
        <strain evidence="1">YF14B1</strain>
    </source>
</reference>